<proteinExistence type="predicted"/>
<dbReference type="OrthoDB" id="3648045at2759"/>
<feature type="compositionally biased region" description="Polar residues" evidence="1">
    <location>
        <begin position="347"/>
        <end position="368"/>
    </location>
</feature>
<dbReference type="Proteomes" id="UP000660729">
    <property type="component" value="Unassembled WGS sequence"/>
</dbReference>
<evidence type="ECO:0000313" key="2">
    <source>
        <dbReference type="EMBL" id="KAF7196870.1"/>
    </source>
</evidence>
<dbReference type="AlphaFoldDB" id="A0A8H6VM55"/>
<evidence type="ECO:0000256" key="1">
    <source>
        <dbReference type="SAM" id="MobiDB-lite"/>
    </source>
</evidence>
<dbReference type="EMBL" id="JABCIY010000022">
    <property type="protein sequence ID" value="KAF7196870.1"/>
    <property type="molecule type" value="Genomic_DNA"/>
</dbReference>
<protein>
    <submittedName>
        <fullName evidence="2">Uncharacterized protein</fullName>
    </submittedName>
</protein>
<sequence>MVQKHVLDTEDFSKWRLQDCHDAGQRLLVFDPHQQSSRALLRAVQGFWTLNPDTDISFHFSTEECTRPRYGRNRDDLTENKSLQYDQYERSNAMNLSQFWSRRPLSDLTEASWAPQQVGRLNIMLHFDPPSPQSTSELASDKRFPNKPYSEIEFAGFEDDPILPYATALQRLSKIRADKAEMNVKTWLKDTSASMKDVAMTDAEKSASENHFKAIHHGMETGPPIQVPSLPVNNTSRPIIPQHSRKRIKAANAESDTAMQGSNNAIGPPYNAVATPGPMEMNKMPASKHFQSTAQNTSSPAEQRFDNPIATIGTNANAHFGQGPMHFQNWMDPPGNTFGYHVNASVRSTQDNRDPTPTMSAPSPSNQRGGIADAIRRRSKKASLGFGARAMQSPLPKRNNTGDFGEGIDSNKPYDYPPYSIQTDATDNHLDLEQRVHSSSRHVNAILTTSFGTVLKEVSDPNYERVTEDSEPEL</sequence>
<keyword evidence="3" id="KW-1185">Reference proteome</keyword>
<accession>A0A8H6VM55</accession>
<reference evidence="2" key="1">
    <citation type="submission" date="2020-04" db="EMBL/GenBank/DDBJ databases">
        <title>Draft genome resource of the tomato pathogen Pseudocercospora fuligena.</title>
        <authorList>
            <person name="Zaccaron A."/>
        </authorList>
    </citation>
    <scope>NUCLEOTIDE SEQUENCE</scope>
    <source>
        <strain evidence="2">PF001</strain>
    </source>
</reference>
<comment type="caution">
    <text evidence="2">The sequence shown here is derived from an EMBL/GenBank/DDBJ whole genome shotgun (WGS) entry which is preliminary data.</text>
</comment>
<feature type="region of interest" description="Disordered" evidence="1">
    <location>
        <begin position="347"/>
        <end position="371"/>
    </location>
</feature>
<gene>
    <name evidence="2" type="ORF">HII31_01788</name>
</gene>
<organism evidence="2 3">
    <name type="scientific">Pseudocercospora fuligena</name>
    <dbReference type="NCBI Taxonomy" id="685502"/>
    <lineage>
        <taxon>Eukaryota</taxon>
        <taxon>Fungi</taxon>
        <taxon>Dikarya</taxon>
        <taxon>Ascomycota</taxon>
        <taxon>Pezizomycotina</taxon>
        <taxon>Dothideomycetes</taxon>
        <taxon>Dothideomycetidae</taxon>
        <taxon>Mycosphaerellales</taxon>
        <taxon>Mycosphaerellaceae</taxon>
        <taxon>Pseudocercospora</taxon>
    </lineage>
</organism>
<evidence type="ECO:0000313" key="3">
    <source>
        <dbReference type="Proteomes" id="UP000660729"/>
    </source>
</evidence>
<name>A0A8H6VM55_9PEZI</name>